<name>A0A9X4RM40_9BACT</name>
<protein>
    <submittedName>
        <fullName evidence="2">YkgJ family cysteine cluster protein</fullName>
    </submittedName>
</protein>
<evidence type="ECO:0000313" key="2">
    <source>
        <dbReference type="EMBL" id="MDG4475925.1"/>
    </source>
</evidence>
<evidence type="ECO:0000256" key="1">
    <source>
        <dbReference type="SAM" id="Coils"/>
    </source>
</evidence>
<dbReference type="AlphaFoldDB" id="A0A9X4RM40"/>
<feature type="coiled-coil region" evidence="1">
    <location>
        <begin position="266"/>
        <end position="311"/>
    </location>
</feature>
<accession>A0A9X4RM40</accession>
<proteinExistence type="predicted"/>
<comment type="caution">
    <text evidence="2">The sequence shown here is derived from an EMBL/GenBank/DDBJ whole genome shotgun (WGS) entry which is preliminary data.</text>
</comment>
<keyword evidence="3" id="KW-1185">Reference proteome</keyword>
<dbReference type="Pfam" id="PF03692">
    <property type="entry name" value="CxxCxxCC"/>
    <property type="match status" value="1"/>
</dbReference>
<dbReference type="Proteomes" id="UP001154240">
    <property type="component" value="Unassembled WGS sequence"/>
</dbReference>
<reference evidence="2" key="2">
    <citation type="submission" date="2022-10" db="EMBL/GenBank/DDBJ databases">
        <authorList>
            <person name="Aronson H.S."/>
        </authorList>
    </citation>
    <scope>NUCLEOTIDE SEQUENCE</scope>
    <source>
        <strain evidence="2">RS19-109</strain>
    </source>
</reference>
<dbReference type="PANTHER" id="PTHR35866">
    <property type="entry name" value="PUTATIVE-RELATED"/>
    <property type="match status" value="1"/>
</dbReference>
<dbReference type="InterPro" id="IPR005358">
    <property type="entry name" value="Puta_zinc/iron-chelating_dom"/>
</dbReference>
<dbReference type="PANTHER" id="PTHR35866:SF1">
    <property type="entry name" value="YKGJ FAMILY CYSTEINE CLUSTER PROTEIN"/>
    <property type="match status" value="1"/>
</dbReference>
<reference evidence="2" key="1">
    <citation type="journal article" date="2022" name="bioRxiv">
        <title>Thiovibrio frasassiensisgen. nov., sp. nov., an autotrophic, elemental sulfur disproportionating bacterium isolated from sulfidic karst sediment, and proposal of Thiovibrionaceae fam. nov.</title>
        <authorList>
            <person name="Aronson H."/>
            <person name="Thomas C."/>
            <person name="Bhattacharyya M."/>
            <person name="Eckstein S."/>
            <person name="Jensen S."/>
            <person name="Barco R."/>
            <person name="Macalady J."/>
            <person name="Amend J."/>
        </authorList>
    </citation>
    <scope>NUCLEOTIDE SEQUENCE</scope>
    <source>
        <strain evidence="2">RS19-109</strain>
    </source>
</reference>
<organism evidence="2 3">
    <name type="scientific">Thiovibrio frasassiensis</name>
    <dbReference type="NCBI Taxonomy" id="2984131"/>
    <lineage>
        <taxon>Bacteria</taxon>
        <taxon>Pseudomonadati</taxon>
        <taxon>Thermodesulfobacteriota</taxon>
        <taxon>Desulfobulbia</taxon>
        <taxon>Desulfobulbales</taxon>
        <taxon>Thiovibrionaceae</taxon>
        <taxon>Thiovibrio</taxon>
    </lineage>
</organism>
<dbReference type="EMBL" id="JAPHEH010000001">
    <property type="protein sequence ID" value="MDG4475925.1"/>
    <property type="molecule type" value="Genomic_DNA"/>
</dbReference>
<gene>
    <name evidence="2" type="ORF">OLX77_07095</name>
</gene>
<dbReference type="RefSeq" id="WP_307632899.1">
    <property type="nucleotide sequence ID" value="NZ_JAPHEH010000001.1"/>
</dbReference>
<evidence type="ECO:0000313" key="3">
    <source>
        <dbReference type="Proteomes" id="UP001154240"/>
    </source>
</evidence>
<sequence length="322" mass="37185">MSKSEQTPESPSFNKSLFAADNNPSNIMPAKLTADSTLKFRCHPGVSCFTNCCGNINIILTPYDILRIRRPLNLTAEEFLLRFTTPTYLEKTDLPGVKIHLDENGRCPFVTEEGCTIYPYRPTTCRYYPVGMSYFHAAGNEGTAAEEFYFLVKEPYCKGHEEPKEQTIREWRIDQGIDESDEMNREWMEIVMRRKSFGLQATLSEQAQKMFFMASTDLDKFRDFVFNSSFLETYDIDEEILAKIKTDDIALMKFSSKYLASSIFGTNELKIKEEKVKARVEKLKTNQGEAEQQAMETYEALRRDRDLLKEQIEGQKPTDKKS</sequence>
<keyword evidence="1" id="KW-0175">Coiled coil</keyword>